<organism evidence="10 11">
    <name type="scientific">Gleimia europaea ACS-120-V-Col10b</name>
    <dbReference type="NCBI Taxonomy" id="883069"/>
    <lineage>
        <taxon>Bacteria</taxon>
        <taxon>Bacillati</taxon>
        <taxon>Actinomycetota</taxon>
        <taxon>Actinomycetes</taxon>
        <taxon>Actinomycetales</taxon>
        <taxon>Actinomycetaceae</taxon>
        <taxon>Gleimia</taxon>
    </lineage>
</organism>
<evidence type="ECO:0000256" key="8">
    <source>
        <dbReference type="RuleBase" id="RU003656"/>
    </source>
</evidence>
<comment type="subunit">
    <text evidence="8">F-type ATPases have 2 components, CF(1) - the catalytic core - and CF(0) - the membrane proton channel. CF(1) has five subunits: alpha(3), beta(3), gamma(1), delta(1), epsilon(1). CF(0) has three main subunits: a, b and c.</text>
</comment>
<evidence type="ECO:0000259" key="9">
    <source>
        <dbReference type="Pfam" id="PF02823"/>
    </source>
</evidence>
<dbReference type="GO" id="GO:0046933">
    <property type="term" value="F:proton-transporting ATP synthase activity, rotational mechanism"/>
    <property type="evidence" value="ECO:0007669"/>
    <property type="project" value="InterPro"/>
</dbReference>
<evidence type="ECO:0000256" key="5">
    <source>
        <dbReference type="ARBA" id="ARBA00023136"/>
    </source>
</evidence>
<evidence type="ECO:0000313" key="10">
    <source>
        <dbReference type="EMBL" id="EPD30746.1"/>
    </source>
</evidence>
<comment type="caution">
    <text evidence="10">The sequence shown here is derived from an EMBL/GenBank/DDBJ whole genome shotgun (WGS) entry which is preliminary data.</text>
</comment>
<evidence type="ECO:0000256" key="3">
    <source>
        <dbReference type="ARBA" id="ARBA00022448"/>
    </source>
</evidence>
<dbReference type="PANTHER" id="PTHR13822">
    <property type="entry name" value="ATP SYNTHASE DELTA/EPSILON CHAIN"/>
    <property type="match status" value="1"/>
</dbReference>
<keyword evidence="7 8" id="KW-0066">ATP synthesis</keyword>
<dbReference type="AlphaFoldDB" id="A0A9W5RE55"/>
<dbReference type="GO" id="GO:0005886">
    <property type="term" value="C:plasma membrane"/>
    <property type="evidence" value="ECO:0007669"/>
    <property type="project" value="UniProtKB-SubCell"/>
</dbReference>
<reference evidence="10 11" key="1">
    <citation type="submission" date="2013-05" db="EMBL/GenBank/DDBJ databases">
        <title>The Genome Sequence of Actinomyces europaeus ACS-120-V-COL10B.</title>
        <authorList>
            <consortium name="The Broad Institute Genomics Platform"/>
            <person name="Earl A."/>
            <person name="Ward D."/>
            <person name="Feldgarden M."/>
            <person name="Gevers D."/>
            <person name="Saerens B."/>
            <person name="Vaneechoutte M."/>
            <person name="Walker B."/>
            <person name="Young S."/>
            <person name="Zeng Q."/>
            <person name="Gargeya S."/>
            <person name="Fitzgerald M."/>
            <person name="Haas B."/>
            <person name="Abouelleil A."/>
            <person name="Allen A.W."/>
            <person name="Alvarado L."/>
            <person name="Arachchi H.M."/>
            <person name="Berlin A.M."/>
            <person name="Chapman S.B."/>
            <person name="Gainer-Dewar J."/>
            <person name="Goldberg J."/>
            <person name="Griggs A."/>
            <person name="Gujja S."/>
            <person name="Hansen M."/>
            <person name="Howarth C."/>
            <person name="Imamovic A."/>
            <person name="Ireland A."/>
            <person name="Larimer J."/>
            <person name="McCowan C."/>
            <person name="Murphy C."/>
            <person name="Pearson M."/>
            <person name="Poon T.W."/>
            <person name="Priest M."/>
            <person name="Roberts A."/>
            <person name="Saif S."/>
            <person name="Shea T."/>
            <person name="Sisk P."/>
            <person name="Sykes S."/>
            <person name="Wortman J."/>
            <person name="Nusbaum C."/>
            <person name="Birren B."/>
        </authorList>
    </citation>
    <scope>NUCLEOTIDE SEQUENCE [LARGE SCALE GENOMIC DNA]</scope>
    <source>
        <strain evidence="10 11">ACS-120-V-Col10b</strain>
    </source>
</reference>
<sequence length="90" mass="9467">MAKSKMLQVEVVSRTEKLWHGLASSVVVPSVEGDLGVLVGRAPLLAVLRPGSVAIETESEGRKIVEVSGGFASVDSDFVTIVVEEGNFAQ</sequence>
<evidence type="ECO:0000256" key="1">
    <source>
        <dbReference type="ARBA" id="ARBA00004202"/>
    </source>
</evidence>
<keyword evidence="11" id="KW-1185">Reference proteome</keyword>
<evidence type="ECO:0000256" key="2">
    <source>
        <dbReference type="ARBA" id="ARBA00005712"/>
    </source>
</evidence>
<dbReference type="CDD" id="cd12152">
    <property type="entry name" value="F1-ATPase_delta"/>
    <property type="match status" value="1"/>
</dbReference>
<proteinExistence type="inferred from homology"/>
<evidence type="ECO:0000256" key="7">
    <source>
        <dbReference type="ARBA" id="ARBA00023310"/>
    </source>
</evidence>
<dbReference type="PANTHER" id="PTHR13822:SF10">
    <property type="entry name" value="ATP SYNTHASE EPSILON CHAIN, CHLOROPLASTIC"/>
    <property type="match status" value="1"/>
</dbReference>
<feature type="domain" description="ATP synthase F1 complex delta/epsilon subunit N-terminal" evidence="9">
    <location>
        <begin position="7"/>
        <end position="85"/>
    </location>
</feature>
<name>A0A9W5RE55_9ACTO</name>
<dbReference type="Gene3D" id="2.60.15.10">
    <property type="entry name" value="F0F1 ATP synthase delta/epsilon subunit, N-terminal"/>
    <property type="match status" value="1"/>
</dbReference>
<dbReference type="NCBIfam" id="NF009977">
    <property type="entry name" value="PRK13442.1"/>
    <property type="match status" value="1"/>
</dbReference>
<comment type="similarity">
    <text evidence="2 8">Belongs to the ATPase epsilon chain family.</text>
</comment>
<gene>
    <name evidence="10" type="ORF">HMPREF9238_00500</name>
</gene>
<keyword evidence="3 8" id="KW-0813">Transport</keyword>
<dbReference type="InterPro" id="IPR001469">
    <property type="entry name" value="ATP_synth_F1_dsu/esu"/>
</dbReference>
<keyword evidence="6 8" id="KW-0139">CF(1)</keyword>
<dbReference type="SUPFAM" id="SSF51344">
    <property type="entry name" value="Epsilon subunit of F1F0-ATP synthase N-terminal domain"/>
    <property type="match status" value="1"/>
</dbReference>
<dbReference type="Proteomes" id="UP000014387">
    <property type="component" value="Unassembled WGS sequence"/>
</dbReference>
<comment type="subcellular location">
    <subcellularLocation>
        <location evidence="1">Cell membrane</location>
        <topology evidence="1">Peripheral membrane protein</topology>
    </subcellularLocation>
</comment>
<keyword evidence="4 8" id="KW-0406">Ion transport</keyword>
<dbReference type="RefSeq" id="WP_016443858.1">
    <property type="nucleotide sequence ID" value="NZ_KE150266.1"/>
</dbReference>
<dbReference type="InterPro" id="IPR036771">
    <property type="entry name" value="ATPsynth_dsu/esu_N"/>
</dbReference>
<evidence type="ECO:0000256" key="6">
    <source>
        <dbReference type="ARBA" id="ARBA00023196"/>
    </source>
</evidence>
<accession>A0A9W5RE55</accession>
<dbReference type="GO" id="GO:0045259">
    <property type="term" value="C:proton-transporting ATP synthase complex"/>
    <property type="evidence" value="ECO:0007669"/>
    <property type="project" value="UniProtKB-KW"/>
</dbReference>
<dbReference type="EMBL" id="AGWN01000001">
    <property type="protein sequence ID" value="EPD30746.1"/>
    <property type="molecule type" value="Genomic_DNA"/>
</dbReference>
<keyword evidence="5" id="KW-0472">Membrane</keyword>
<dbReference type="Pfam" id="PF02823">
    <property type="entry name" value="ATP-synt_DE_N"/>
    <property type="match status" value="1"/>
</dbReference>
<dbReference type="InterPro" id="IPR020546">
    <property type="entry name" value="ATP_synth_F1_dsu/esu_N"/>
</dbReference>
<protein>
    <submittedName>
        <fullName evidence="10">ATP synthase F1, epsilon subunit</fullName>
    </submittedName>
</protein>
<evidence type="ECO:0000313" key="11">
    <source>
        <dbReference type="Proteomes" id="UP000014387"/>
    </source>
</evidence>
<dbReference type="OrthoDB" id="9791445at2"/>
<dbReference type="NCBIfam" id="TIGR01216">
    <property type="entry name" value="ATP_synt_epsi"/>
    <property type="match status" value="1"/>
</dbReference>
<evidence type="ECO:0000256" key="4">
    <source>
        <dbReference type="ARBA" id="ARBA00023065"/>
    </source>
</evidence>